<dbReference type="Pfam" id="PF02899">
    <property type="entry name" value="Phage_int_SAM_1"/>
    <property type="match status" value="1"/>
</dbReference>
<dbReference type="PANTHER" id="PTHR30349:SF64">
    <property type="entry name" value="PROPHAGE INTEGRASE INTD-RELATED"/>
    <property type="match status" value="1"/>
</dbReference>
<comment type="similarity">
    <text evidence="1">Belongs to the 'phage' integrase family.</text>
</comment>
<dbReference type="InterPro" id="IPR010998">
    <property type="entry name" value="Integrase_recombinase_N"/>
</dbReference>
<dbReference type="Gene3D" id="1.10.443.10">
    <property type="entry name" value="Intergrase catalytic core"/>
    <property type="match status" value="1"/>
</dbReference>
<keyword evidence="4" id="KW-0233">DNA recombination</keyword>
<dbReference type="OrthoDB" id="4020134at2"/>
<evidence type="ECO:0000259" key="7">
    <source>
        <dbReference type="PROSITE" id="PS51900"/>
    </source>
</evidence>
<feature type="domain" description="Tyr recombinase" evidence="6">
    <location>
        <begin position="192"/>
        <end position="472"/>
    </location>
</feature>
<dbReference type="GO" id="GO:0015074">
    <property type="term" value="P:DNA integration"/>
    <property type="evidence" value="ECO:0007669"/>
    <property type="project" value="UniProtKB-KW"/>
</dbReference>
<gene>
    <name evidence="8" type="ORF">DFR74_115190</name>
</gene>
<sequence length="500" mass="57456">MSRLWTVHWVSAELVAPAGQHPLLDEWRDLVEREESFGLDPGDPFMVDPDFRVDARLTRYFGRSSFANLRKATKRSYTTDYRVFFNFLWSRGKYWDAADYDDLLDFEDWRRRSPRNMRRISGSKWNRELAALSRLYRWAVKQGYVAESPVGVKTVRNRYGDLVGVAEARAKDVRSSNVKWLTPRAFRLWRDVGLRGYTAEGRMDSSWRGRHDDRNAAFADLLLSSGLRLGEGGSLLTIELPASANTPQRYVEARLAAAVAKGKRARTFYVSATVLREVEAYCATTRRAAIRRAQTGGRYDELDDIWLVVKQSGWQQRVLHWRDRHGRTGERRIDALEPDERRRLFVQGQSGLEPLWLWLAEDGTPFGCHSWEAVFRSASRRCAAMLTGVVPDPPFATPHMARHSFALYMLVALHRALDMRLDLTPEERRDYMLLYMSPWRMVKDLLGHASEQVTRDIYLAPVSDLEVRSLLIEDDDPDVAELLAKLAAASDRILDAEVAG</sequence>
<reference evidence="8 9" key="1">
    <citation type="submission" date="2018-06" db="EMBL/GenBank/DDBJ databases">
        <title>Genomic Encyclopedia of Type Strains, Phase IV (KMG-IV): sequencing the most valuable type-strain genomes for metagenomic binning, comparative biology and taxonomic classification.</title>
        <authorList>
            <person name="Goeker M."/>
        </authorList>
    </citation>
    <scope>NUCLEOTIDE SEQUENCE [LARGE SCALE GENOMIC DNA]</scope>
    <source>
        <strain evidence="8 9">DSM 44599</strain>
    </source>
</reference>
<evidence type="ECO:0000313" key="8">
    <source>
        <dbReference type="EMBL" id="RBO85342.1"/>
    </source>
</evidence>
<dbReference type="GO" id="GO:0006310">
    <property type="term" value="P:DNA recombination"/>
    <property type="evidence" value="ECO:0007669"/>
    <property type="project" value="UniProtKB-KW"/>
</dbReference>
<protein>
    <submittedName>
        <fullName evidence="8">Phage integrase family protein with SAM-like domain</fullName>
    </submittedName>
</protein>
<evidence type="ECO:0000256" key="5">
    <source>
        <dbReference type="PROSITE-ProRule" id="PRU01248"/>
    </source>
</evidence>
<dbReference type="EMBL" id="QNRE01000015">
    <property type="protein sequence ID" value="RBO85342.1"/>
    <property type="molecule type" value="Genomic_DNA"/>
</dbReference>
<dbReference type="InterPro" id="IPR013762">
    <property type="entry name" value="Integrase-like_cat_sf"/>
</dbReference>
<keyword evidence="3 5" id="KW-0238">DNA-binding</keyword>
<evidence type="ECO:0000256" key="3">
    <source>
        <dbReference type="ARBA" id="ARBA00023125"/>
    </source>
</evidence>
<evidence type="ECO:0000313" key="9">
    <source>
        <dbReference type="Proteomes" id="UP000252586"/>
    </source>
</evidence>
<keyword evidence="9" id="KW-1185">Reference proteome</keyword>
<dbReference type="STRING" id="1210090.GCA_001613185_06629"/>
<dbReference type="PROSITE" id="PS51900">
    <property type="entry name" value="CB"/>
    <property type="match status" value="1"/>
</dbReference>
<dbReference type="InterPro" id="IPR050090">
    <property type="entry name" value="Tyrosine_recombinase_XerCD"/>
</dbReference>
<dbReference type="Proteomes" id="UP000252586">
    <property type="component" value="Unassembled WGS sequence"/>
</dbReference>
<keyword evidence="2" id="KW-0229">DNA integration</keyword>
<evidence type="ECO:0000256" key="1">
    <source>
        <dbReference type="ARBA" id="ARBA00008857"/>
    </source>
</evidence>
<dbReference type="GO" id="GO:0003677">
    <property type="term" value="F:DNA binding"/>
    <property type="evidence" value="ECO:0007669"/>
    <property type="project" value="UniProtKB-UniRule"/>
</dbReference>
<evidence type="ECO:0000256" key="2">
    <source>
        <dbReference type="ARBA" id="ARBA00022908"/>
    </source>
</evidence>
<comment type="caution">
    <text evidence="8">The sequence shown here is derived from an EMBL/GenBank/DDBJ whole genome shotgun (WGS) entry which is preliminary data.</text>
</comment>
<proteinExistence type="inferred from homology"/>
<dbReference type="InterPro" id="IPR002104">
    <property type="entry name" value="Integrase_catalytic"/>
</dbReference>
<dbReference type="InterPro" id="IPR004107">
    <property type="entry name" value="Integrase_SAM-like_N"/>
</dbReference>
<feature type="domain" description="Core-binding (CB)" evidence="7">
    <location>
        <begin position="52"/>
        <end position="140"/>
    </location>
</feature>
<dbReference type="SUPFAM" id="SSF56349">
    <property type="entry name" value="DNA breaking-rejoining enzymes"/>
    <property type="match status" value="2"/>
</dbReference>
<dbReference type="AlphaFoldDB" id="A0A366D5N7"/>
<evidence type="ECO:0000259" key="6">
    <source>
        <dbReference type="PROSITE" id="PS51898"/>
    </source>
</evidence>
<dbReference type="PANTHER" id="PTHR30349">
    <property type="entry name" value="PHAGE INTEGRASE-RELATED"/>
    <property type="match status" value="1"/>
</dbReference>
<dbReference type="InterPro" id="IPR044068">
    <property type="entry name" value="CB"/>
</dbReference>
<name>A0A366D5N7_9NOCA</name>
<organism evidence="8 9">
    <name type="scientific">Nocardia puris</name>
    <dbReference type="NCBI Taxonomy" id="208602"/>
    <lineage>
        <taxon>Bacteria</taxon>
        <taxon>Bacillati</taxon>
        <taxon>Actinomycetota</taxon>
        <taxon>Actinomycetes</taxon>
        <taxon>Mycobacteriales</taxon>
        <taxon>Nocardiaceae</taxon>
        <taxon>Nocardia</taxon>
    </lineage>
</organism>
<dbReference type="Gene3D" id="1.10.150.130">
    <property type="match status" value="1"/>
</dbReference>
<dbReference type="PROSITE" id="PS51898">
    <property type="entry name" value="TYR_RECOMBINASE"/>
    <property type="match status" value="1"/>
</dbReference>
<evidence type="ECO:0000256" key="4">
    <source>
        <dbReference type="ARBA" id="ARBA00023172"/>
    </source>
</evidence>
<accession>A0A366D5N7</accession>
<dbReference type="InterPro" id="IPR011010">
    <property type="entry name" value="DNA_brk_join_enz"/>
</dbReference>